<reference evidence="2 3" key="1">
    <citation type="submission" date="2023-05" db="EMBL/GenBank/DDBJ databases">
        <title>Sequencing and Assembly of Streptomyces sp. NP73.</title>
        <authorList>
            <person name="Konwar A.N."/>
            <person name="Saikia K."/>
            <person name="Thakur D."/>
        </authorList>
    </citation>
    <scope>NUCLEOTIDE SEQUENCE [LARGE SCALE GENOMIC DNA]</scope>
    <source>
        <strain evidence="2 3">NP73</strain>
    </source>
</reference>
<sequence length="379" mass="38894">MNSTPTATRTRTRRTGAAAAAALVLAGIVTAAGPAAAAPSCTPRIQVLASLGTGGYSVGNEQTEGVLGLGTGTLSVGVSGGRPVYWTGTRLHKVPLPGADPSGAVLAVNKSGLMVGAAHGADGYLFTYRAGDAAVTRLPGSDWLSDDADVNDAGYVVSRTRPGTGTVWKDGRKVRDLAVPADAAPGTRIELVSGINNKGDVIGMAREDYEVPETGQRLEGSYPVLWPADGGPAKALSRTSNDSWVQDIDESGRVVGYDWYGMGYQFRPVAWTPPYAGPVDAPGALKTHPYGTFEAVSPTTGVSVGTAKFHPDIQTLPDQAQLWTGTGPVLALPRLAANQAATAQSAADDGRVGGAAVNAGGTLKPVIWTCATKQAYLPK</sequence>
<dbReference type="EMBL" id="JASITI010000001">
    <property type="protein sequence ID" value="MDK9494205.1"/>
    <property type="molecule type" value="Genomic_DNA"/>
</dbReference>
<evidence type="ECO:0000313" key="3">
    <source>
        <dbReference type="Proteomes" id="UP001223390"/>
    </source>
</evidence>
<keyword evidence="1" id="KW-0732">Signal</keyword>
<accession>A0ABT7GMP3</accession>
<evidence type="ECO:0000256" key="1">
    <source>
        <dbReference type="SAM" id="SignalP"/>
    </source>
</evidence>
<feature type="signal peptide" evidence="1">
    <location>
        <begin position="1"/>
        <end position="37"/>
    </location>
</feature>
<protein>
    <submittedName>
        <fullName evidence="2">Uncharacterized protein</fullName>
    </submittedName>
</protein>
<proteinExistence type="predicted"/>
<dbReference type="Proteomes" id="UP001223390">
    <property type="component" value="Unassembled WGS sequence"/>
</dbReference>
<feature type="chain" id="PRO_5045054620" evidence="1">
    <location>
        <begin position="38"/>
        <end position="379"/>
    </location>
</feature>
<dbReference type="RefSeq" id="WP_285340116.1">
    <property type="nucleotide sequence ID" value="NZ_JASITI010000001.1"/>
</dbReference>
<dbReference type="PROSITE" id="PS51318">
    <property type="entry name" value="TAT"/>
    <property type="match status" value="1"/>
</dbReference>
<gene>
    <name evidence="2" type="ORF">QEZ40_000073</name>
</gene>
<dbReference type="InterPro" id="IPR006311">
    <property type="entry name" value="TAT_signal"/>
</dbReference>
<evidence type="ECO:0000313" key="2">
    <source>
        <dbReference type="EMBL" id="MDK9494205.1"/>
    </source>
</evidence>
<keyword evidence="3" id="KW-1185">Reference proteome</keyword>
<comment type="caution">
    <text evidence="2">The sequence shown here is derived from an EMBL/GenBank/DDBJ whole genome shotgun (WGS) entry which is preliminary data.</text>
</comment>
<name>A0ABT7GMP3_9ACTN</name>
<organism evidence="2 3">
    <name type="scientific">Streptomyces katrae</name>
    <dbReference type="NCBI Taxonomy" id="68223"/>
    <lineage>
        <taxon>Bacteria</taxon>
        <taxon>Bacillati</taxon>
        <taxon>Actinomycetota</taxon>
        <taxon>Actinomycetes</taxon>
        <taxon>Kitasatosporales</taxon>
        <taxon>Streptomycetaceae</taxon>
        <taxon>Streptomyces</taxon>
    </lineage>
</organism>